<evidence type="ECO:0000313" key="3">
    <source>
        <dbReference type="Proteomes" id="UP000317856"/>
    </source>
</evidence>
<name>A0A4Y6GS03_9VIRU</name>
<organism evidence="2">
    <name type="scientific">Chrysochromulina parva virus BQ2</name>
    <dbReference type="NCBI Taxonomy" id="3070831"/>
    <lineage>
        <taxon>Viruses</taxon>
        <taxon>Varidnaviria</taxon>
        <taxon>Bamfordvirae</taxon>
        <taxon>Nucleocytoviricota</taxon>
        <taxon>Megaviricetes</taxon>
        <taxon>Imitervirales</taxon>
        <taxon>Mesomimiviridae</taxon>
        <taxon>Tethysvirus</taxon>
        <taxon>Tethysvirus ontarioense</taxon>
    </lineage>
</organism>
<protein>
    <submittedName>
        <fullName evidence="2">Uncharacterized protein</fullName>
    </submittedName>
</protein>
<sequence length="188" mass="21075">MSSRQLYDLTPEELADHAQEIHEAAGEALAAARRERRGVGVGMEAARAVAAAKVRAAKVRAAVAYEAIDRADMAADLPDMEEAENAEDPYVSTNAEAAAEERAAAIAKLDILHRQQMMGEWSRDINDAVINEQTKKAVELVKKQEVKKHMGSMLGDWDKAGKLSKRRIRKTKMKTKRRRQKITKRRRK</sequence>
<proteinExistence type="predicted"/>
<feature type="region of interest" description="Disordered" evidence="1">
    <location>
        <begin position="152"/>
        <end position="188"/>
    </location>
</feature>
<feature type="compositionally biased region" description="Basic residues" evidence="1">
    <location>
        <begin position="162"/>
        <end position="188"/>
    </location>
</feature>
<reference evidence="2" key="1">
    <citation type="journal article" date="2019" name="Front. Microbiol.">
        <title>Genome and Environmental Activity of a Chrysochromulina parva Virus and Its Virophages.</title>
        <authorList>
            <person name="Stough J.M.A."/>
            <person name="Yutin N."/>
            <person name="Chaban Y.V."/>
            <person name="Moniruzzaman M."/>
            <person name="Gann E.R."/>
            <person name="Pound H.L."/>
            <person name="Steffen M.M."/>
            <person name="Black J.N."/>
            <person name="Koonin E.V."/>
            <person name="Wilhelm S.W."/>
            <person name="Short S.M."/>
        </authorList>
    </citation>
    <scope>NUCLEOTIDE SEQUENCE [LARGE SCALE GENOMIC DNA]</scope>
    <source>
        <strain evidence="2">BQ2</strain>
    </source>
</reference>
<evidence type="ECO:0000313" key="2">
    <source>
        <dbReference type="EMBL" id="QDF45894.1"/>
    </source>
</evidence>
<keyword evidence="3" id="KW-1185">Reference proteome</keyword>
<accession>A0A4Y6GS03</accession>
<dbReference type="Proteomes" id="UP000317856">
    <property type="component" value="Segment"/>
</dbReference>
<evidence type="ECO:0000256" key="1">
    <source>
        <dbReference type="SAM" id="MobiDB-lite"/>
    </source>
</evidence>
<dbReference type="EMBL" id="MH918795">
    <property type="protein sequence ID" value="QDF45894.1"/>
    <property type="molecule type" value="Genomic_DNA"/>
</dbReference>